<evidence type="ECO:0000313" key="3">
    <source>
        <dbReference type="Proteomes" id="UP000683000"/>
    </source>
</evidence>
<accession>A0A8I2YUZ0</accession>
<dbReference type="InterPro" id="IPR001680">
    <property type="entry name" value="WD40_rpt"/>
</dbReference>
<feature type="repeat" description="WD" evidence="1">
    <location>
        <begin position="1"/>
        <end position="18"/>
    </location>
</feature>
<evidence type="ECO:0000313" key="2">
    <source>
        <dbReference type="EMBL" id="KAG6379060.1"/>
    </source>
</evidence>
<evidence type="ECO:0000256" key="1">
    <source>
        <dbReference type="PROSITE-ProRule" id="PRU00221"/>
    </source>
</evidence>
<dbReference type="Proteomes" id="UP000683000">
    <property type="component" value="Unassembled WGS sequence"/>
</dbReference>
<dbReference type="PROSITE" id="PS50082">
    <property type="entry name" value="WD_REPEATS_2"/>
    <property type="match status" value="1"/>
</dbReference>
<dbReference type="InterPro" id="IPR015943">
    <property type="entry name" value="WD40/YVTN_repeat-like_dom_sf"/>
</dbReference>
<comment type="caution">
    <text evidence="2">The sequence shown here is derived from an EMBL/GenBank/DDBJ whole genome shotgun (WGS) entry which is preliminary data.</text>
</comment>
<gene>
    <name evidence="2" type="ORF">JVT61DRAFT_11496</name>
</gene>
<keyword evidence="1" id="KW-0853">WD repeat</keyword>
<reference evidence="2" key="1">
    <citation type="submission" date="2021-03" db="EMBL/GenBank/DDBJ databases">
        <title>Evolutionary innovations through gain and loss of genes in the ectomycorrhizal Boletales.</title>
        <authorList>
            <person name="Wu G."/>
            <person name="Miyauchi S."/>
            <person name="Morin E."/>
            <person name="Yang Z.-L."/>
            <person name="Xu J."/>
            <person name="Martin F.M."/>
        </authorList>
    </citation>
    <scope>NUCLEOTIDE SEQUENCE</scope>
    <source>
        <strain evidence="2">BR01</strain>
    </source>
</reference>
<organism evidence="2 3">
    <name type="scientific">Boletus reticuloceps</name>
    <dbReference type="NCBI Taxonomy" id="495285"/>
    <lineage>
        <taxon>Eukaryota</taxon>
        <taxon>Fungi</taxon>
        <taxon>Dikarya</taxon>
        <taxon>Basidiomycota</taxon>
        <taxon>Agaricomycotina</taxon>
        <taxon>Agaricomycetes</taxon>
        <taxon>Agaricomycetidae</taxon>
        <taxon>Boletales</taxon>
        <taxon>Boletineae</taxon>
        <taxon>Boletaceae</taxon>
        <taxon>Boletoideae</taxon>
        <taxon>Boletus</taxon>
    </lineage>
</organism>
<name>A0A8I2YUZ0_9AGAM</name>
<dbReference type="AlphaFoldDB" id="A0A8I2YUZ0"/>
<keyword evidence="3" id="KW-1185">Reference proteome</keyword>
<dbReference type="SUPFAM" id="SSF50978">
    <property type="entry name" value="WD40 repeat-like"/>
    <property type="match status" value="1"/>
</dbReference>
<proteinExistence type="predicted"/>
<dbReference type="EMBL" id="JAGFBS010000005">
    <property type="protein sequence ID" value="KAG6379060.1"/>
    <property type="molecule type" value="Genomic_DNA"/>
</dbReference>
<dbReference type="OrthoDB" id="400at2759"/>
<sequence>MSVILVTGSYDHEIRFWEAWSGICSRTIARSGESGVSIVFQSHRCVQIRSYLRSSYQQVNRLAISPE</sequence>
<dbReference type="Gene3D" id="2.130.10.10">
    <property type="entry name" value="YVTN repeat-like/Quinoprotein amine dehydrogenase"/>
    <property type="match status" value="1"/>
</dbReference>
<protein>
    <submittedName>
        <fullName evidence="2">Uncharacterized protein</fullName>
    </submittedName>
</protein>
<dbReference type="InterPro" id="IPR036322">
    <property type="entry name" value="WD40_repeat_dom_sf"/>
</dbReference>